<feature type="chain" id="PRO_5042950803" evidence="7">
    <location>
        <begin position="21"/>
        <end position="737"/>
    </location>
</feature>
<evidence type="ECO:0000256" key="7">
    <source>
        <dbReference type="SAM" id="SignalP"/>
    </source>
</evidence>
<dbReference type="SUPFAM" id="SSF103473">
    <property type="entry name" value="MFS general substrate transporter"/>
    <property type="match status" value="1"/>
</dbReference>
<dbReference type="InterPro" id="IPR036259">
    <property type="entry name" value="MFS_trans_sf"/>
</dbReference>
<evidence type="ECO:0000313" key="10">
    <source>
        <dbReference type="Proteomes" id="UP000051487"/>
    </source>
</evidence>
<dbReference type="GO" id="GO:0005886">
    <property type="term" value="C:plasma membrane"/>
    <property type="evidence" value="ECO:0007669"/>
    <property type="project" value="TreeGrafter"/>
</dbReference>
<keyword evidence="3 6" id="KW-1133">Transmembrane helix</keyword>
<dbReference type="Pfam" id="PF07690">
    <property type="entry name" value="MFS_1"/>
    <property type="match status" value="2"/>
</dbReference>
<dbReference type="Gene3D" id="1.20.1720.10">
    <property type="entry name" value="Multidrug resistance protein D"/>
    <property type="match status" value="1"/>
</dbReference>
<feature type="transmembrane region" description="Helical" evidence="6">
    <location>
        <begin position="271"/>
        <end position="291"/>
    </location>
</feature>
<dbReference type="CDD" id="cd17502">
    <property type="entry name" value="MFS_Azr1_MDR_like"/>
    <property type="match status" value="1"/>
</dbReference>
<evidence type="ECO:0000313" key="9">
    <source>
        <dbReference type="EMBL" id="GAQ05953.1"/>
    </source>
</evidence>
<protein>
    <submittedName>
        <fullName evidence="9">Uncharacterized transporter C3H1.06c</fullName>
    </submittedName>
</protein>
<feature type="region of interest" description="Disordered" evidence="5">
    <location>
        <begin position="108"/>
        <end position="160"/>
    </location>
</feature>
<feature type="transmembrane region" description="Helical" evidence="6">
    <location>
        <begin position="396"/>
        <end position="415"/>
    </location>
</feature>
<feature type="transmembrane region" description="Helical" evidence="6">
    <location>
        <begin position="367"/>
        <end position="384"/>
    </location>
</feature>
<dbReference type="PROSITE" id="PS50850">
    <property type="entry name" value="MFS"/>
    <property type="match status" value="1"/>
</dbReference>
<dbReference type="Proteomes" id="UP000051487">
    <property type="component" value="Unassembled WGS sequence"/>
</dbReference>
<keyword evidence="4 6" id="KW-0472">Membrane</keyword>
<evidence type="ECO:0000259" key="8">
    <source>
        <dbReference type="PROSITE" id="PS50850"/>
    </source>
</evidence>
<feature type="signal peptide" evidence="7">
    <location>
        <begin position="1"/>
        <end position="20"/>
    </location>
</feature>
<dbReference type="EMBL" id="BCLY01000008">
    <property type="protein sequence ID" value="GAQ05953.1"/>
    <property type="molecule type" value="Genomic_DNA"/>
</dbReference>
<feature type="transmembrane region" description="Helical" evidence="6">
    <location>
        <begin position="303"/>
        <end position="323"/>
    </location>
</feature>
<keyword evidence="2 6" id="KW-0812">Transmembrane</keyword>
<dbReference type="InterPro" id="IPR011701">
    <property type="entry name" value="MFS"/>
</dbReference>
<feature type="transmembrane region" description="Helical" evidence="6">
    <location>
        <begin position="468"/>
        <end position="491"/>
    </location>
</feature>
<gene>
    <name evidence="9" type="ORF">ALT_3274</name>
</gene>
<comment type="caution">
    <text evidence="9">The sequence shown here is derived from an EMBL/GenBank/DDBJ whole genome shotgun (WGS) entry which is preliminary data.</text>
</comment>
<dbReference type="PANTHER" id="PTHR23501:SF158">
    <property type="entry name" value="TRANSPORTER, PUTATIVE (AFU_ORTHOLOGUE AFUA_5G14490)-RELATED"/>
    <property type="match status" value="1"/>
</dbReference>
<proteinExistence type="predicted"/>
<evidence type="ECO:0000256" key="5">
    <source>
        <dbReference type="SAM" id="MobiDB-lite"/>
    </source>
</evidence>
<dbReference type="GO" id="GO:0022857">
    <property type="term" value="F:transmembrane transporter activity"/>
    <property type="evidence" value="ECO:0007669"/>
    <property type="project" value="InterPro"/>
</dbReference>
<keyword evidence="7" id="KW-0732">Signal</keyword>
<dbReference type="InterPro" id="IPR020846">
    <property type="entry name" value="MFS_dom"/>
</dbReference>
<accession>A0AAN4PGH5</accession>
<comment type="subcellular location">
    <subcellularLocation>
        <location evidence="1">Membrane</location>
        <topology evidence="1">Multi-pass membrane protein</topology>
    </subcellularLocation>
</comment>
<evidence type="ECO:0000256" key="1">
    <source>
        <dbReference type="ARBA" id="ARBA00004141"/>
    </source>
</evidence>
<feature type="transmembrane region" description="Helical" evidence="6">
    <location>
        <begin position="503"/>
        <end position="520"/>
    </location>
</feature>
<feature type="transmembrane region" description="Helical" evidence="6">
    <location>
        <begin position="329"/>
        <end position="347"/>
    </location>
</feature>
<evidence type="ECO:0000256" key="4">
    <source>
        <dbReference type="ARBA" id="ARBA00023136"/>
    </source>
</evidence>
<evidence type="ECO:0000256" key="3">
    <source>
        <dbReference type="ARBA" id="ARBA00022989"/>
    </source>
</evidence>
<feature type="compositionally biased region" description="Basic and acidic residues" evidence="5">
    <location>
        <begin position="145"/>
        <end position="160"/>
    </location>
</feature>
<sequence length="737" mass="80028">MHISKCLITLTVASLRLCHATVIPALAEIQPVSSEDYDFALFQQSNRLPEILAPHHTETCGPYGGDDGWEFSLYPDNPKEYVVRLETFYGNWMAHWVMYGIKVTWSDGETKDARGKPRTGARRMSRGSRARPLLDAPNTVDSLDDPTKDAARRPLESRNHGWDGRLPPFLKRGPTGPEHLVLSLFTAALDFTITSPAIPTIVADFRSGSGYTWIGSAYLLANATSSPVWGKLSDIWGRKAMLLTAVAVFFIGSLLCAVSTTMPMFLSGRAIQGSGSGGVVILVNICITDMFDIRSMYLGLTSVVWALASGIGPILGGVFTQLVSWRWNWWINLPCSALAFVMLIWLLNVDAGANRLSFRSGLKRVDWLGIVSILGVTLMLLLGLNFGGETFPWKSPAVLCLILFGVITIPLFVLSEAKYARFPIMPMRLFKHRSNMASLLVCFCHGFVYISAFYFLPLFFQAVKGTSILISGVLILPIAIVQCLTGIATGFVIKHTGHFCKPIWTGMAVLTLGFGLFIIFDDQMSIVKIAVIEAVAGFGVGMNFQSPLIALQSHVAPGDFATATATFGFTRNIATSLSVVIGGVIFQHSMQTHATTLTSVLGAETAAYFDGSSAEANSGLIASLPVHQRNAVRGAYIASLRSMWILSVGLPKDLVILLATAGRTSRSRLMGPDPQPCAISPAISVACGPGGYIDLSYAGRPPRQYKKLRYINVELYGWKKNKFDVIAGDISTTKNGG</sequence>
<dbReference type="PANTHER" id="PTHR23501">
    <property type="entry name" value="MAJOR FACILITATOR SUPERFAMILY"/>
    <property type="match status" value="1"/>
</dbReference>
<organism evidence="9 10">
    <name type="scientific">Aspergillus lentulus</name>
    <dbReference type="NCBI Taxonomy" id="293939"/>
    <lineage>
        <taxon>Eukaryota</taxon>
        <taxon>Fungi</taxon>
        <taxon>Dikarya</taxon>
        <taxon>Ascomycota</taxon>
        <taxon>Pezizomycotina</taxon>
        <taxon>Eurotiomycetes</taxon>
        <taxon>Eurotiomycetidae</taxon>
        <taxon>Eurotiales</taxon>
        <taxon>Aspergillaceae</taxon>
        <taxon>Aspergillus</taxon>
        <taxon>Aspergillus subgen. Fumigati</taxon>
    </lineage>
</organism>
<feature type="compositionally biased region" description="Basic residues" evidence="5">
    <location>
        <begin position="116"/>
        <end position="129"/>
    </location>
</feature>
<evidence type="ECO:0000256" key="6">
    <source>
        <dbReference type="SAM" id="Phobius"/>
    </source>
</evidence>
<name>A0AAN4PGH5_ASPLE</name>
<dbReference type="AlphaFoldDB" id="A0AAN4PGH5"/>
<dbReference type="FunFam" id="1.20.1250.20:FF:000196">
    <property type="entry name" value="MFS toxin efflux pump (AflT)"/>
    <property type="match status" value="1"/>
</dbReference>
<reference evidence="9 10" key="1">
    <citation type="submission" date="2015-11" db="EMBL/GenBank/DDBJ databases">
        <title>Aspergillus lentulus strain IFM 54703T.</title>
        <authorList>
            <person name="Kusuya Y."/>
            <person name="Sakai K."/>
            <person name="Kamei K."/>
            <person name="Takahashi H."/>
            <person name="Yaguchi T."/>
        </authorList>
    </citation>
    <scope>NUCLEOTIDE SEQUENCE [LARGE SCALE GENOMIC DNA]</scope>
    <source>
        <strain evidence="9 10">IFM 54703</strain>
    </source>
</reference>
<feature type="transmembrane region" description="Helical" evidence="6">
    <location>
        <begin position="242"/>
        <end position="265"/>
    </location>
</feature>
<feature type="transmembrane region" description="Helical" evidence="6">
    <location>
        <begin position="436"/>
        <end position="456"/>
    </location>
</feature>
<dbReference type="Gene3D" id="1.20.1250.20">
    <property type="entry name" value="MFS general substrate transporter like domains"/>
    <property type="match status" value="1"/>
</dbReference>
<evidence type="ECO:0000256" key="2">
    <source>
        <dbReference type="ARBA" id="ARBA00022692"/>
    </source>
</evidence>
<feature type="domain" description="Major facilitator superfamily (MFS) profile" evidence="8">
    <location>
        <begin position="176"/>
        <end position="614"/>
    </location>
</feature>
<feature type="transmembrane region" description="Helical" evidence="6">
    <location>
        <begin position="526"/>
        <end position="544"/>
    </location>
</feature>